<gene>
    <name evidence="1" type="ORF">LCGC14_0251070</name>
</gene>
<reference evidence="1" key="1">
    <citation type="journal article" date="2015" name="Nature">
        <title>Complex archaea that bridge the gap between prokaryotes and eukaryotes.</title>
        <authorList>
            <person name="Spang A."/>
            <person name="Saw J.H."/>
            <person name="Jorgensen S.L."/>
            <person name="Zaremba-Niedzwiedzka K."/>
            <person name="Martijn J."/>
            <person name="Lind A.E."/>
            <person name="van Eijk R."/>
            <person name="Schleper C."/>
            <person name="Guy L."/>
            <person name="Ettema T.J."/>
        </authorList>
    </citation>
    <scope>NUCLEOTIDE SEQUENCE</scope>
</reference>
<organism evidence="1">
    <name type="scientific">marine sediment metagenome</name>
    <dbReference type="NCBI Taxonomy" id="412755"/>
    <lineage>
        <taxon>unclassified sequences</taxon>
        <taxon>metagenomes</taxon>
        <taxon>ecological metagenomes</taxon>
    </lineage>
</organism>
<comment type="caution">
    <text evidence="1">The sequence shown here is derived from an EMBL/GenBank/DDBJ whole genome shotgun (WGS) entry which is preliminary data.</text>
</comment>
<accession>A0A0F9U470</accession>
<dbReference type="EMBL" id="LAZR01000131">
    <property type="protein sequence ID" value="KKN88035.1"/>
    <property type="molecule type" value="Genomic_DNA"/>
</dbReference>
<proteinExistence type="predicted"/>
<name>A0A0F9U470_9ZZZZ</name>
<dbReference type="AlphaFoldDB" id="A0A0F9U470"/>
<evidence type="ECO:0000313" key="1">
    <source>
        <dbReference type="EMBL" id="KKN88035.1"/>
    </source>
</evidence>
<protein>
    <submittedName>
        <fullName evidence="1">Uncharacterized protein</fullName>
    </submittedName>
</protein>
<sequence>MPNEAGIRALRANFIRETIPGVTDADPDWLRFSDELDAATYAPEGNVFERRAIGSPDVRGFELGPEAHAMGVIYSMQRWLVGADPQPAPLDAAADGLLRDAEGGYLSTHSVLTRQAFATGGTDENGFRIYSYGAGGFLSVVNVSGNPDSGDPSKVELTYQFERARSHLINQPAVTGGVTIVSDSALDTTQSVTVENEGAGTTETIALNGTTPVVGLTLTFADIDAIALDAETEGNITITFTTGGLVCAVIEGKVSNNGIEGDLGLPLLGAGSFEAALGLAFQTVLNAGVARGVSPIATNVMGISFEVTNNLAQDAVVGTRRMVISPGNRDLKFNATVFSDQASHDDIVAHLQATEADMVWTFTGGATAREVTLGAAALTSPGERSYAKGEATMQRDNEFTAKTIAITDGL</sequence>